<gene>
    <name evidence="1" type="ORF">FAZ21_14630</name>
</gene>
<accession>A0A4U0PNF7</accession>
<dbReference type="OrthoDB" id="6058394at2"/>
<dbReference type="Proteomes" id="UP000310016">
    <property type="component" value="Unassembled WGS sequence"/>
</dbReference>
<evidence type="ECO:0008006" key="3">
    <source>
        <dbReference type="Google" id="ProtNLM"/>
    </source>
</evidence>
<dbReference type="RefSeq" id="WP_136774188.1">
    <property type="nucleotide sequence ID" value="NZ_SUMF01000020.1"/>
</dbReference>
<dbReference type="Pfam" id="PF22491">
    <property type="entry name" value="DUF6988"/>
    <property type="match status" value="1"/>
</dbReference>
<dbReference type="AlphaFoldDB" id="A0A4U0PNF7"/>
<proteinExistence type="predicted"/>
<protein>
    <recommendedName>
        <fullName evidence="3">HEPN domain-containing protein</fullName>
    </recommendedName>
</protein>
<reference evidence="1 2" key="1">
    <citation type="submission" date="2019-04" db="EMBL/GenBank/DDBJ databases">
        <title>Chitiniphilus eburnea sp. nov., a novel chitinolytic bacterium isolated from aquaculture sludge.</title>
        <authorList>
            <person name="Sheng M."/>
        </authorList>
    </citation>
    <scope>NUCLEOTIDE SEQUENCE [LARGE SCALE GENOMIC DNA]</scope>
    <source>
        <strain evidence="1 2">HX-2-15</strain>
    </source>
</reference>
<dbReference type="InterPro" id="IPR054257">
    <property type="entry name" value="DUF6988"/>
</dbReference>
<keyword evidence="2" id="KW-1185">Reference proteome</keyword>
<name>A0A4U0PNF7_9NEIS</name>
<evidence type="ECO:0000313" key="2">
    <source>
        <dbReference type="Proteomes" id="UP000310016"/>
    </source>
</evidence>
<dbReference type="EMBL" id="SUMF01000020">
    <property type="protein sequence ID" value="TJZ69751.1"/>
    <property type="molecule type" value="Genomic_DNA"/>
</dbReference>
<comment type="caution">
    <text evidence="1">The sequence shown here is derived from an EMBL/GenBank/DDBJ whole genome shotgun (WGS) entry which is preliminary data.</text>
</comment>
<organism evidence="1 2">
    <name type="scientific">Chitiniphilus eburneus</name>
    <dbReference type="NCBI Taxonomy" id="2571148"/>
    <lineage>
        <taxon>Bacteria</taxon>
        <taxon>Pseudomonadati</taxon>
        <taxon>Pseudomonadota</taxon>
        <taxon>Betaproteobacteria</taxon>
        <taxon>Neisseriales</taxon>
        <taxon>Chitinibacteraceae</taxon>
        <taxon>Chitiniphilus</taxon>
    </lineage>
</organism>
<evidence type="ECO:0000313" key="1">
    <source>
        <dbReference type="EMBL" id="TJZ69751.1"/>
    </source>
</evidence>
<sequence length="194" mass="21686">MSFFERPATDMAMRAHYWIIERLEGLQGIKTNKCAIACFDVALEHHLAISILIRAGAVGSAFSLVRSQFESFVRGMWLAQCATNDVVENYENDNFKVPMGDMVKDLDAAIPNVNGYFTKLKNDGWRAMNSYTHCGAHQVSRRFLNGDIFPGYSEKEIEEVAELTTKIALGAAFALAAYAERNDITDEINSYVPT</sequence>